<evidence type="ECO:0000313" key="2">
    <source>
        <dbReference type="Proteomes" id="UP001519064"/>
    </source>
</evidence>
<name>A0ABS3X6U7_9ACTN</name>
<gene>
    <name evidence="1" type="ORF">ITI46_05165</name>
</gene>
<proteinExistence type="predicted"/>
<evidence type="ECO:0000313" key="1">
    <source>
        <dbReference type="EMBL" id="MBO8191086.1"/>
    </source>
</evidence>
<comment type="caution">
    <text evidence="1">The sequence shown here is derived from an EMBL/GenBank/DDBJ whole genome shotgun (WGS) entry which is preliminary data.</text>
</comment>
<organism evidence="1 2">
    <name type="scientific">Streptomyces oryzae</name>
    <dbReference type="NCBI Taxonomy" id="1434886"/>
    <lineage>
        <taxon>Bacteria</taxon>
        <taxon>Bacillati</taxon>
        <taxon>Actinomycetota</taxon>
        <taxon>Actinomycetes</taxon>
        <taxon>Kitasatosporales</taxon>
        <taxon>Streptomycetaceae</taxon>
        <taxon>Streptomyces</taxon>
    </lineage>
</organism>
<protein>
    <submittedName>
        <fullName evidence="1">Uncharacterized protein</fullName>
    </submittedName>
</protein>
<dbReference type="Proteomes" id="UP001519064">
    <property type="component" value="Unassembled WGS sequence"/>
</dbReference>
<dbReference type="EMBL" id="JADKMA010000015">
    <property type="protein sequence ID" value="MBO8191086.1"/>
    <property type="molecule type" value="Genomic_DNA"/>
</dbReference>
<sequence>MAASEGSTRDSGDRAYVDGCFKIKIFDGNFSDTIYYSNRCGHKEQLAIIYGSSKKTINVGAKKQGDWYSSTTNISDAYDNG</sequence>
<reference evidence="1 2" key="1">
    <citation type="submission" date="2020-11" db="EMBL/GenBank/DDBJ databases">
        <title>Streptomyces spirodelae sp. nov., isolated from duckweed.</title>
        <authorList>
            <person name="Saimee Y."/>
            <person name="Duangmal K."/>
        </authorList>
    </citation>
    <scope>NUCLEOTIDE SEQUENCE [LARGE SCALE GENOMIC DNA]</scope>
    <source>
        <strain evidence="1 2">S16-07</strain>
    </source>
</reference>
<dbReference type="RefSeq" id="WP_209238179.1">
    <property type="nucleotide sequence ID" value="NZ_JADKMA010000015.1"/>
</dbReference>
<keyword evidence="2" id="KW-1185">Reference proteome</keyword>
<accession>A0ABS3X6U7</accession>